<feature type="region of interest" description="Disordered" evidence="1">
    <location>
        <begin position="90"/>
        <end position="117"/>
    </location>
</feature>
<protein>
    <submittedName>
        <fullName evidence="3">Uncharacterized protein</fullName>
    </submittedName>
</protein>
<keyword evidence="2" id="KW-1133">Transmembrane helix</keyword>
<dbReference type="Proteomes" id="UP001331561">
    <property type="component" value="Unassembled WGS sequence"/>
</dbReference>
<name>A0ABU6K502_9RHOO</name>
<proteinExistence type="predicted"/>
<evidence type="ECO:0000256" key="1">
    <source>
        <dbReference type="SAM" id="MobiDB-lite"/>
    </source>
</evidence>
<feature type="compositionally biased region" description="Polar residues" evidence="1">
    <location>
        <begin position="92"/>
        <end position="101"/>
    </location>
</feature>
<evidence type="ECO:0000313" key="4">
    <source>
        <dbReference type="Proteomes" id="UP001331561"/>
    </source>
</evidence>
<keyword evidence="2" id="KW-0812">Transmembrane</keyword>
<gene>
    <name evidence="3" type="ORF">VVD49_13415</name>
</gene>
<organism evidence="3 4">
    <name type="scientific">Uliginosibacterium silvisoli</name>
    <dbReference type="NCBI Taxonomy" id="3114758"/>
    <lineage>
        <taxon>Bacteria</taxon>
        <taxon>Pseudomonadati</taxon>
        <taxon>Pseudomonadota</taxon>
        <taxon>Betaproteobacteria</taxon>
        <taxon>Rhodocyclales</taxon>
        <taxon>Zoogloeaceae</taxon>
        <taxon>Uliginosibacterium</taxon>
    </lineage>
</organism>
<dbReference type="RefSeq" id="WP_327599686.1">
    <property type="nucleotide sequence ID" value="NZ_JAYXHS010000002.1"/>
</dbReference>
<reference evidence="3 4" key="1">
    <citation type="submission" date="2024-01" db="EMBL/GenBank/DDBJ databases">
        <title>Uliginosibacterium soil sp. nov.</title>
        <authorList>
            <person name="Lv Y."/>
        </authorList>
    </citation>
    <scope>NUCLEOTIDE SEQUENCE [LARGE SCALE GENOMIC DNA]</scope>
    <source>
        <strain evidence="3 4">H3</strain>
    </source>
</reference>
<evidence type="ECO:0000256" key="2">
    <source>
        <dbReference type="SAM" id="Phobius"/>
    </source>
</evidence>
<accession>A0ABU6K502</accession>
<dbReference type="EMBL" id="JAYXHS010000002">
    <property type="protein sequence ID" value="MEC5386727.1"/>
    <property type="molecule type" value="Genomic_DNA"/>
</dbReference>
<evidence type="ECO:0000313" key="3">
    <source>
        <dbReference type="EMBL" id="MEC5386727.1"/>
    </source>
</evidence>
<feature type="transmembrane region" description="Helical" evidence="2">
    <location>
        <begin position="18"/>
        <end position="35"/>
    </location>
</feature>
<keyword evidence="2" id="KW-0472">Membrane</keyword>
<sequence>MSFTCDFDWKLALEYVKVFLNWPAIFLYIVLLAVWPKREQVLSWISDIRGSFTKLSVQALGAEVSIERQATDVARLPETSVLAPNIVGESLDTASGSQGSDKSAIDPPSDARKKKAQELVEKTPNGQAVVEYIKQFPEVVLMEFEDAFASWQFERIYGQIFGTQLRLLDALMLTDFATAVGLQVFFEEHKRLLAVGITNPAPADFNRYMSYLLINNLVVEKIVSSEIGYHVTDTGRRFIDYVKRVYAMNWAQKPL</sequence>
<comment type="caution">
    <text evidence="3">The sequence shown here is derived from an EMBL/GenBank/DDBJ whole genome shotgun (WGS) entry which is preliminary data.</text>
</comment>
<keyword evidence="4" id="KW-1185">Reference proteome</keyword>